<gene>
    <name evidence="3" type="ORF">DSM112329_00433</name>
</gene>
<reference evidence="3" key="1">
    <citation type="submission" date="2022-12" db="EMBL/GenBank/DDBJ databases">
        <title>Paraconexibacter alkalitolerans sp. nov. and Baekduia alba sp. nov., isolated from soil and emended description of the genera Paraconexibacter (Chun et al., 2020) and Baekduia (An et al., 2020).</title>
        <authorList>
            <person name="Vieira S."/>
            <person name="Huber K.J."/>
            <person name="Geppert A."/>
            <person name="Wolf J."/>
            <person name="Neumann-Schaal M."/>
            <person name="Muesken M."/>
            <person name="Overmann J."/>
        </authorList>
    </citation>
    <scope>NUCLEOTIDE SEQUENCE</scope>
    <source>
        <strain evidence="3">AEG42_29</strain>
    </source>
</reference>
<dbReference type="EMBL" id="CP114014">
    <property type="protein sequence ID" value="XAY03613.1"/>
    <property type="molecule type" value="Genomic_DNA"/>
</dbReference>
<feature type="domain" description="Ribbon-helix-helix protein CopG" evidence="2">
    <location>
        <begin position="2"/>
        <end position="39"/>
    </location>
</feature>
<feature type="region of interest" description="Disordered" evidence="1">
    <location>
        <begin position="39"/>
        <end position="62"/>
    </location>
</feature>
<dbReference type="RefSeq" id="WP_354700169.1">
    <property type="nucleotide sequence ID" value="NZ_CP114014.1"/>
</dbReference>
<sequence>MKKTSLYLDPELDERLARRAEEEGLSKAEFIRRTLAGAVTRPKRPKPQGIGTITDDGPDWWSSDVDRALRESGFGR</sequence>
<dbReference type="AlphaFoldDB" id="A0AAU7APK5"/>
<evidence type="ECO:0000256" key="1">
    <source>
        <dbReference type="SAM" id="MobiDB-lite"/>
    </source>
</evidence>
<protein>
    <recommendedName>
        <fullName evidence="2">Ribbon-helix-helix protein CopG domain-containing protein</fullName>
    </recommendedName>
</protein>
<evidence type="ECO:0000313" key="3">
    <source>
        <dbReference type="EMBL" id="XAY03613.1"/>
    </source>
</evidence>
<dbReference type="KEGG" id="parq:DSM112329_00433"/>
<accession>A0AAU7APK5</accession>
<proteinExistence type="predicted"/>
<dbReference type="InterPro" id="IPR002145">
    <property type="entry name" value="CopG"/>
</dbReference>
<dbReference type="CDD" id="cd21631">
    <property type="entry name" value="RHH_CopG_NikR-like"/>
    <property type="match status" value="1"/>
</dbReference>
<name>A0AAU7APK5_9ACTN</name>
<organism evidence="3">
    <name type="scientific">Paraconexibacter sp. AEG42_29</name>
    <dbReference type="NCBI Taxonomy" id="2997339"/>
    <lineage>
        <taxon>Bacteria</taxon>
        <taxon>Bacillati</taxon>
        <taxon>Actinomycetota</taxon>
        <taxon>Thermoleophilia</taxon>
        <taxon>Solirubrobacterales</taxon>
        <taxon>Paraconexibacteraceae</taxon>
        <taxon>Paraconexibacter</taxon>
    </lineage>
</organism>
<dbReference type="GO" id="GO:0006355">
    <property type="term" value="P:regulation of DNA-templated transcription"/>
    <property type="evidence" value="ECO:0007669"/>
    <property type="project" value="InterPro"/>
</dbReference>
<dbReference type="SUPFAM" id="SSF47598">
    <property type="entry name" value="Ribbon-helix-helix"/>
    <property type="match status" value="1"/>
</dbReference>
<dbReference type="Pfam" id="PF01402">
    <property type="entry name" value="RHH_1"/>
    <property type="match status" value="1"/>
</dbReference>
<dbReference type="InterPro" id="IPR010985">
    <property type="entry name" value="Ribbon_hlx_hlx"/>
</dbReference>
<evidence type="ECO:0000259" key="2">
    <source>
        <dbReference type="Pfam" id="PF01402"/>
    </source>
</evidence>